<accession>A0A2P7SLX3</accession>
<dbReference type="Pfam" id="PF07729">
    <property type="entry name" value="FCD"/>
    <property type="match status" value="1"/>
</dbReference>
<dbReference type="Proteomes" id="UP000241229">
    <property type="component" value="Unassembled WGS sequence"/>
</dbReference>
<dbReference type="GO" id="GO:0003677">
    <property type="term" value="F:DNA binding"/>
    <property type="evidence" value="ECO:0007669"/>
    <property type="project" value="UniProtKB-KW"/>
</dbReference>
<dbReference type="GO" id="GO:0003700">
    <property type="term" value="F:DNA-binding transcription factor activity"/>
    <property type="evidence" value="ECO:0007669"/>
    <property type="project" value="InterPro"/>
</dbReference>
<evidence type="ECO:0000313" key="5">
    <source>
        <dbReference type="EMBL" id="PSJ63468.1"/>
    </source>
</evidence>
<dbReference type="InterPro" id="IPR000524">
    <property type="entry name" value="Tscrpt_reg_HTH_GntR"/>
</dbReference>
<dbReference type="InterPro" id="IPR011711">
    <property type="entry name" value="GntR_C"/>
</dbReference>
<dbReference type="InterPro" id="IPR036390">
    <property type="entry name" value="WH_DNA-bd_sf"/>
</dbReference>
<dbReference type="AlphaFoldDB" id="A0A2P7SLX3"/>
<evidence type="ECO:0000256" key="3">
    <source>
        <dbReference type="ARBA" id="ARBA00023163"/>
    </source>
</evidence>
<dbReference type="SUPFAM" id="SSF46785">
    <property type="entry name" value="Winged helix' DNA-binding domain"/>
    <property type="match status" value="1"/>
</dbReference>
<dbReference type="InterPro" id="IPR036388">
    <property type="entry name" value="WH-like_DNA-bd_sf"/>
</dbReference>
<keyword evidence="1" id="KW-0805">Transcription regulation</keyword>
<dbReference type="Gene3D" id="1.10.10.10">
    <property type="entry name" value="Winged helix-like DNA-binding domain superfamily/Winged helix DNA-binding domain"/>
    <property type="match status" value="1"/>
</dbReference>
<dbReference type="PROSITE" id="PS50949">
    <property type="entry name" value="HTH_GNTR"/>
    <property type="match status" value="1"/>
</dbReference>
<protein>
    <submittedName>
        <fullName evidence="5">FadR family transcriptional regulator</fullName>
    </submittedName>
</protein>
<dbReference type="Pfam" id="PF00392">
    <property type="entry name" value="GntR"/>
    <property type="match status" value="1"/>
</dbReference>
<feature type="domain" description="HTH gntR-type" evidence="4">
    <location>
        <begin position="4"/>
        <end position="72"/>
    </location>
</feature>
<evidence type="ECO:0000313" key="6">
    <source>
        <dbReference type="Proteomes" id="UP000241229"/>
    </source>
</evidence>
<dbReference type="InterPro" id="IPR008920">
    <property type="entry name" value="TF_FadR/GntR_C"/>
</dbReference>
<evidence type="ECO:0000259" key="4">
    <source>
        <dbReference type="PROSITE" id="PS50949"/>
    </source>
</evidence>
<keyword evidence="2" id="KW-0238">DNA-binding</keyword>
<dbReference type="SMART" id="SM00895">
    <property type="entry name" value="FCD"/>
    <property type="match status" value="1"/>
</dbReference>
<reference evidence="5 6" key="1">
    <citation type="submission" date="2018-03" db="EMBL/GenBank/DDBJ databases">
        <title>The draft genome of Mesorhizobium sp. 6GN-30.</title>
        <authorList>
            <person name="Liu L."/>
            <person name="Li L."/>
            <person name="Wang T."/>
            <person name="Zhang X."/>
            <person name="Liang L."/>
        </authorList>
    </citation>
    <scope>NUCLEOTIDE SEQUENCE [LARGE SCALE GENOMIC DNA]</scope>
    <source>
        <strain evidence="5 6">6GN30</strain>
    </source>
</reference>
<dbReference type="RefSeq" id="WP_106771530.1">
    <property type="nucleotide sequence ID" value="NZ_PXYK01000005.1"/>
</dbReference>
<dbReference type="PRINTS" id="PR00035">
    <property type="entry name" value="HTHGNTR"/>
</dbReference>
<gene>
    <name evidence="5" type="ORF">C7I84_06605</name>
</gene>
<comment type="caution">
    <text evidence="5">The sequence shown here is derived from an EMBL/GenBank/DDBJ whole genome shotgun (WGS) entry which is preliminary data.</text>
</comment>
<dbReference type="OrthoDB" id="284307at2"/>
<keyword evidence="3" id="KW-0804">Transcription</keyword>
<organism evidence="5 6">
    <name type="scientific">Kumtagia ephedrae</name>
    <dbReference type="NCBI Taxonomy" id="2116701"/>
    <lineage>
        <taxon>Bacteria</taxon>
        <taxon>Pseudomonadati</taxon>
        <taxon>Pseudomonadota</taxon>
        <taxon>Alphaproteobacteria</taxon>
        <taxon>Hyphomicrobiales</taxon>
        <taxon>Phyllobacteriaceae</taxon>
        <taxon>Kumtagia</taxon>
    </lineage>
</organism>
<evidence type="ECO:0000256" key="1">
    <source>
        <dbReference type="ARBA" id="ARBA00023015"/>
    </source>
</evidence>
<keyword evidence="6" id="KW-1185">Reference proteome</keyword>
<dbReference type="PANTHER" id="PTHR43537:SF5">
    <property type="entry name" value="UXU OPERON TRANSCRIPTIONAL REGULATOR"/>
    <property type="match status" value="1"/>
</dbReference>
<name>A0A2P7SLX3_9HYPH</name>
<dbReference type="SUPFAM" id="SSF48008">
    <property type="entry name" value="GntR ligand-binding domain-like"/>
    <property type="match status" value="1"/>
</dbReference>
<proteinExistence type="predicted"/>
<dbReference type="Gene3D" id="1.20.120.530">
    <property type="entry name" value="GntR ligand-binding domain-like"/>
    <property type="match status" value="1"/>
</dbReference>
<dbReference type="PANTHER" id="PTHR43537">
    <property type="entry name" value="TRANSCRIPTIONAL REGULATOR, GNTR FAMILY"/>
    <property type="match status" value="1"/>
</dbReference>
<dbReference type="EMBL" id="PXYK01000005">
    <property type="protein sequence ID" value="PSJ63468.1"/>
    <property type="molecule type" value="Genomic_DNA"/>
</dbReference>
<evidence type="ECO:0000256" key="2">
    <source>
        <dbReference type="ARBA" id="ARBA00023125"/>
    </source>
</evidence>
<sequence length="223" mass="24798">MLATRTALGSVEEIVDAVREYRKDGEKLPSERDLAEILNVKRHQLRKALDILRRSGDLQQTRVRRAPTASPRYSEELVRLTNPLEVLEMRLVMEPGLARLASLRASPLEIARITETATTPADASSGEVDLSFHLAVAGAARNHLAVEFYRMLRQVGVDARVSIVQVSAPTCPKRIAKRDTEHRLIAEAIARRDPEAAEAAMRAHLLAVQERINERWNAGAFAA</sequence>